<proteinExistence type="predicted"/>
<protein>
    <submittedName>
        <fullName evidence="1">Uncharacterized protein</fullName>
    </submittedName>
</protein>
<reference evidence="1" key="2">
    <citation type="submission" date="2025-03" db="EMBL/GenBank/DDBJ databases">
        <authorList>
            <consortium name="ELIXIR-Norway"/>
            <consortium name="Elixir Norway"/>
        </authorList>
    </citation>
    <scope>NUCLEOTIDE SEQUENCE</scope>
</reference>
<organism evidence="1">
    <name type="scientific">Rangifer tarandus platyrhynchus</name>
    <name type="common">Svalbard reindeer</name>
    <dbReference type="NCBI Taxonomy" id="3082113"/>
    <lineage>
        <taxon>Eukaryota</taxon>
        <taxon>Metazoa</taxon>
        <taxon>Chordata</taxon>
        <taxon>Craniata</taxon>
        <taxon>Vertebrata</taxon>
        <taxon>Euteleostomi</taxon>
        <taxon>Mammalia</taxon>
        <taxon>Eutheria</taxon>
        <taxon>Laurasiatheria</taxon>
        <taxon>Artiodactyla</taxon>
        <taxon>Ruminantia</taxon>
        <taxon>Pecora</taxon>
        <taxon>Cervidae</taxon>
        <taxon>Odocoileinae</taxon>
        <taxon>Rangifer</taxon>
    </lineage>
</organism>
<sequence length="52" mass="6218">PPPWQKKGPRPAWPPVGREVNTGKGWNRGGVLFRTRGRRWRRRKRQVGKREM</sequence>
<evidence type="ECO:0000313" key="1">
    <source>
        <dbReference type="EMBL" id="CAN0514071.1"/>
    </source>
</evidence>
<reference evidence="1" key="1">
    <citation type="submission" date="2023-05" db="EMBL/GenBank/DDBJ databases">
        <authorList>
            <consortium name="ELIXIR-Norway"/>
        </authorList>
    </citation>
    <scope>NUCLEOTIDE SEQUENCE</scope>
</reference>
<accession>A0AC59ZUM0</accession>
<name>A0AC59ZUM0_RANTA</name>
<feature type="non-terminal residue" evidence="1">
    <location>
        <position position="52"/>
    </location>
</feature>
<dbReference type="EMBL" id="OX596088">
    <property type="protein sequence ID" value="CAN0514071.1"/>
    <property type="molecule type" value="Genomic_DNA"/>
</dbReference>
<gene>
    <name evidence="1" type="ORF">MRATA1EN22A_LOCUS23309</name>
</gene>